<accession>A0ABQ4EUI1</accession>
<name>A0ABQ4EUI1_9ACTN</name>
<evidence type="ECO:0000256" key="1">
    <source>
        <dbReference type="SAM" id="Phobius"/>
    </source>
</evidence>
<reference evidence="2 3" key="1">
    <citation type="submission" date="2021-01" db="EMBL/GenBank/DDBJ databases">
        <title>Whole genome shotgun sequence of Plantactinospora mayteni NBRC 109088.</title>
        <authorList>
            <person name="Komaki H."/>
            <person name="Tamura T."/>
        </authorList>
    </citation>
    <scope>NUCLEOTIDE SEQUENCE [LARGE SCALE GENOMIC DNA]</scope>
    <source>
        <strain evidence="2 3">NBRC 109088</strain>
    </source>
</reference>
<gene>
    <name evidence="2" type="ORF">Pma05_48890</name>
</gene>
<dbReference type="InterPro" id="IPR047789">
    <property type="entry name" value="CU044_5270-like"/>
</dbReference>
<organism evidence="2 3">
    <name type="scientific">Plantactinospora mayteni</name>
    <dbReference type="NCBI Taxonomy" id="566021"/>
    <lineage>
        <taxon>Bacteria</taxon>
        <taxon>Bacillati</taxon>
        <taxon>Actinomycetota</taxon>
        <taxon>Actinomycetes</taxon>
        <taxon>Micromonosporales</taxon>
        <taxon>Micromonosporaceae</taxon>
        <taxon>Plantactinospora</taxon>
    </lineage>
</organism>
<proteinExistence type="predicted"/>
<dbReference type="NCBIfam" id="NF038083">
    <property type="entry name" value="CU044_5270_fam"/>
    <property type="match status" value="1"/>
</dbReference>
<keyword evidence="1" id="KW-0812">Transmembrane</keyword>
<dbReference type="RefSeq" id="WP_203859762.1">
    <property type="nucleotide sequence ID" value="NZ_BAAAZQ010000017.1"/>
</dbReference>
<evidence type="ECO:0000313" key="2">
    <source>
        <dbReference type="EMBL" id="GIG98316.1"/>
    </source>
</evidence>
<keyword evidence="1" id="KW-1133">Transmembrane helix</keyword>
<keyword evidence="1" id="KW-0472">Membrane</keyword>
<dbReference type="EMBL" id="BONX01000034">
    <property type="protein sequence ID" value="GIG98316.1"/>
    <property type="molecule type" value="Genomic_DNA"/>
</dbReference>
<keyword evidence="3" id="KW-1185">Reference proteome</keyword>
<evidence type="ECO:0008006" key="4">
    <source>
        <dbReference type="Google" id="ProtNLM"/>
    </source>
</evidence>
<feature type="transmembrane region" description="Helical" evidence="1">
    <location>
        <begin position="55"/>
        <end position="75"/>
    </location>
</feature>
<comment type="caution">
    <text evidence="2">The sequence shown here is derived from an EMBL/GenBank/DDBJ whole genome shotgun (WGS) entry which is preliminary data.</text>
</comment>
<sequence>MPEYDDEDLRVLRSLLTVEPGELDESRRRTHAALHARLARPARHLGWRHPTARRWVPALAAALILLVVLGTVSYLRRPVAEQAAAPPTIDIATAFDALATAAADQDPVTLGPGQVLYVRTDGVTTDFEHSPALKFHYRYEAWKDPEGMVPLRTRQYETRMDIPVLDMRQADLAAGQVARPGTDLASATPAWIAQLPTDPVAMRATLVSASASGRGDWSVDHGVWEAMRQFLPTADPLLPPAVRTALYRALAGISRLTAVQIEIAGRPVVSLRRVERTTVVELLFDERTGRFLGEGSGALDLPLVTRAPSPVPDVPLERTITTRLLVTCTIVSRDQIPA</sequence>
<dbReference type="Proteomes" id="UP000621500">
    <property type="component" value="Unassembled WGS sequence"/>
</dbReference>
<protein>
    <recommendedName>
        <fullName evidence="4">CU044_5270 family protein</fullName>
    </recommendedName>
</protein>
<evidence type="ECO:0000313" key="3">
    <source>
        <dbReference type="Proteomes" id="UP000621500"/>
    </source>
</evidence>